<dbReference type="AlphaFoldDB" id="A0A0E9XRD7"/>
<dbReference type="EMBL" id="GBXM01003581">
    <property type="protein sequence ID" value="JAI04997.1"/>
    <property type="molecule type" value="Transcribed_RNA"/>
</dbReference>
<accession>A0A0E9XRD7</accession>
<reference evidence="1" key="1">
    <citation type="submission" date="2014-11" db="EMBL/GenBank/DDBJ databases">
        <authorList>
            <person name="Amaro Gonzalez C."/>
        </authorList>
    </citation>
    <scope>NUCLEOTIDE SEQUENCE</scope>
</reference>
<sequence length="35" mass="4068">MTGSYTTLAWKTKCNSHLCALRETRTIRLFHKLEG</sequence>
<proteinExistence type="predicted"/>
<name>A0A0E9XRD7_ANGAN</name>
<protein>
    <submittedName>
        <fullName evidence="1">Uncharacterized protein</fullName>
    </submittedName>
</protein>
<evidence type="ECO:0000313" key="1">
    <source>
        <dbReference type="EMBL" id="JAI04997.1"/>
    </source>
</evidence>
<reference evidence="1" key="2">
    <citation type="journal article" date="2015" name="Fish Shellfish Immunol.">
        <title>Early steps in the European eel (Anguilla anguilla)-Vibrio vulnificus interaction in the gills: Role of the RtxA13 toxin.</title>
        <authorList>
            <person name="Callol A."/>
            <person name="Pajuelo D."/>
            <person name="Ebbesson L."/>
            <person name="Teles M."/>
            <person name="MacKenzie S."/>
            <person name="Amaro C."/>
        </authorList>
    </citation>
    <scope>NUCLEOTIDE SEQUENCE</scope>
</reference>
<organism evidence="1">
    <name type="scientific">Anguilla anguilla</name>
    <name type="common">European freshwater eel</name>
    <name type="synonym">Muraena anguilla</name>
    <dbReference type="NCBI Taxonomy" id="7936"/>
    <lineage>
        <taxon>Eukaryota</taxon>
        <taxon>Metazoa</taxon>
        <taxon>Chordata</taxon>
        <taxon>Craniata</taxon>
        <taxon>Vertebrata</taxon>
        <taxon>Euteleostomi</taxon>
        <taxon>Actinopterygii</taxon>
        <taxon>Neopterygii</taxon>
        <taxon>Teleostei</taxon>
        <taxon>Anguilliformes</taxon>
        <taxon>Anguillidae</taxon>
        <taxon>Anguilla</taxon>
    </lineage>
</organism>